<dbReference type="InterPro" id="IPR041581">
    <property type="entry name" value="Glyoxalase_6"/>
</dbReference>
<evidence type="ECO:0000313" key="3">
    <source>
        <dbReference type="Proteomes" id="UP000640489"/>
    </source>
</evidence>
<feature type="domain" description="Glyoxalase-like" evidence="1">
    <location>
        <begin position="122"/>
        <end position="222"/>
    </location>
</feature>
<evidence type="ECO:0000259" key="1">
    <source>
        <dbReference type="Pfam" id="PF18029"/>
    </source>
</evidence>
<comment type="caution">
    <text evidence="2">The sequence shown here is derived from an EMBL/GenBank/DDBJ whole genome shotgun (WGS) entry which is preliminary data.</text>
</comment>
<gene>
    <name evidence="2" type="ORF">ISU07_04705</name>
</gene>
<protein>
    <recommendedName>
        <fullName evidence="1">Glyoxalase-like domain-containing protein</fullName>
    </recommendedName>
</protein>
<accession>A0A930VEC5</accession>
<keyword evidence="3" id="KW-1185">Reference proteome</keyword>
<dbReference type="InterPro" id="IPR029068">
    <property type="entry name" value="Glyas_Bleomycin-R_OHBP_Dase"/>
</dbReference>
<dbReference type="EMBL" id="JADKPN010000001">
    <property type="protein sequence ID" value="MBF4762415.1"/>
    <property type="molecule type" value="Genomic_DNA"/>
</dbReference>
<evidence type="ECO:0000313" key="2">
    <source>
        <dbReference type="EMBL" id="MBF4762415.1"/>
    </source>
</evidence>
<dbReference type="PANTHER" id="PTHR35908">
    <property type="entry name" value="HYPOTHETICAL FUSION PROTEIN"/>
    <property type="match status" value="1"/>
</dbReference>
<dbReference type="Gene3D" id="3.10.180.10">
    <property type="entry name" value="2,3-Dihydroxybiphenyl 1,2-Dioxygenase, domain 1"/>
    <property type="match status" value="2"/>
</dbReference>
<dbReference type="AlphaFoldDB" id="A0A930VEC5"/>
<sequence>MARFRCVCIDTANPASDLATFWAAVSGGTVRAAESGGPADVIGRAEHENLLVVPVPEPKTVKNRVHLDVYTQSVDDLTALGALVDLPAEESGFSWTTMRDPEGNEFCAFVRDTLPQWRVHGIVVDSADPERVATWWAEALRAELSDNAEHGGGWWTLLHATPDDVLTMDFVPVPEPKTVKNRVHCDLYGDPAELLGRGATHLWDRPGWTTLADPEGNEFCVLPEA</sequence>
<proteinExistence type="predicted"/>
<dbReference type="CDD" id="cd06587">
    <property type="entry name" value="VOC"/>
    <property type="match status" value="2"/>
</dbReference>
<dbReference type="SUPFAM" id="SSF54593">
    <property type="entry name" value="Glyoxalase/Bleomycin resistance protein/Dihydroxybiphenyl dioxygenase"/>
    <property type="match status" value="1"/>
</dbReference>
<dbReference type="PANTHER" id="PTHR35908:SF1">
    <property type="entry name" value="CONSERVED PROTEIN"/>
    <property type="match status" value="1"/>
</dbReference>
<dbReference type="Proteomes" id="UP000640489">
    <property type="component" value="Unassembled WGS sequence"/>
</dbReference>
<reference evidence="2" key="1">
    <citation type="submission" date="2020-11" db="EMBL/GenBank/DDBJ databases">
        <title>Nocardioides sp. nov., isolated from Soil of Cynanchum wilfordii Hemsley rhizosphere.</title>
        <authorList>
            <person name="Lee J.-S."/>
            <person name="Suh M.K."/>
            <person name="Kim J.-S."/>
        </authorList>
    </citation>
    <scope>NUCLEOTIDE SEQUENCE</scope>
    <source>
        <strain evidence="2">KCTC 19275</strain>
    </source>
</reference>
<feature type="domain" description="Glyoxalase-like" evidence="1">
    <location>
        <begin position="7"/>
        <end position="108"/>
    </location>
</feature>
<organism evidence="2 3">
    <name type="scientific">Nocardioides islandensis</name>
    <dbReference type="NCBI Taxonomy" id="433663"/>
    <lineage>
        <taxon>Bacteria</taxon>
        <taxon>Bacillati</taxon>
        <taxon>Actinomycetota</taxon>
        <taxon>Actinomycetes</taxon>
        <taxon>Propionibacteriales</taxon>
        <taxon>Nocardioidaceae</taxon>
        <taxon>Nocardioides</taxon>
    </lineage>
</organism>
<dbReference type="Pfam" id="PF18029">
    <property type="entry name" value="Glyoxalase_6"/>
    <property type="match status" value="2"/>
</dbReference>
<name>A0A930VEC5_9ACTN</name>
<dbReference type="RefSeq" id="WP_194705531.1">
    <property type="nucleotide sequence ID" value="NZ_JADKPN010000001.1"/>
</dbReference>